<dbReference type="Proteomes" id="UP001159042">
    <property type="component" value="Unassembled WGS sequence"/>
</dbReference>
<feature type="region of interest" description="Disordered" evidence="2">
    <location>
        <begin position="720"/>
        <end position="755"/>
    </location>
</feature>
<keyword evidence="1" id="KW-0862">Zinc</keyword>
<dbReference type="Pfam" id="PF07776">
    <property type="entry name" value="zf-AD"/>
    <property type="match status" value="1"/>
</dbReference>
<feature type="compositionally biased region" description="Basic and acidic residues" evidence="2">
    <location>
        <begin position="599"/>
        <end position="622"/>
    </location>
</feature>
<dbReference type="Gene3D" id="3.40.1800.20">
    <property type="match status" value="1"/>
</dbReference>
<name>A0AAV8WD90_9CUCU</name>
<dbReference type="SMART" id="SM00868">
    <property type="entry name" value="zf-AD"/>
    <property type="match status" value="1"/>
</dbReference>
<dbReference type="InterPro" id="IPR012934">
    <property type="entry name" value="Znf_AD"/>
</dbReference>
<proteinExistence type="predicted"/>
<feature type="compositionally biased region" description="Basic and acidic residues" evidence="2">
    <location>
        <begin position="633"/>
        <end position="645"/>
    </location>
</feature>
<feature type="binding site" evidence="1">
    <location>
        <position position="52"/>
    </location>
    <ligand>
        <name>Zn(2+)</name>
        <dbReference type="ChEBI" id="CHEBI:29105"/>
    </ligand>
</feature>
<dbReference type="AlphaFoldDB" id="A0AAV8WD90"/>
<dbReference type="SUPFAM" id="SSF57716">
    <property type="entry name" value="Glucocorticoid receptor-like (DNA-binding domain)"/>
    <property type="match status" value="1"/>
</dbReference>
<feature type="binding site" evidence="1">
    <location>
        <position position="3"/>
    </location>
    <ligand>
        <name>Zn(2+)</name>
        <dbReference type="ChEBI" id="CHEBI:29105"/>
    </ligand>
</feature>
<dbReference type="GO" id="GO:0005634">
    <property type="term" value="C:nucleus"/>
    <property type="evidence" value="ECO:0007669"/>
    <property type="project" value="InterPro"/>
</dbReference>
<evidence type="ECO:0000256" key="1">
    <source>
        <dbReference type="PROSITE-ProRule" id="PRU01263"/>
    </source>
</evidence>
<feature type="compositionally biased region" description="Polar residues" evidence="2">
    <location>
        <begin position="916"/>
        <end position="926"/>
    </location>
</feature>
<dbReference type="PROSITE" id="PS51915">
    <property type="entry name" value="ZAD"/>
    <property type="match status" value="1"/>
</dbReference>
<dbReference type="GO" id="GO:0008270">
    <property type="term" value="F:zinc ion binding"/>
    <property type="evidence" value="ECO:0007669"/>
    <property type="project" value="UniProtKB-UniRule"/>
</dbReference>
<keyword evidence="5" id="KW-1185">Reference proteome</keyword>
<organism evidence="4 5">
    <name type="scientific">Exocentrus adspersus</name>
    <dbReference type="NCBI Taxonomy" id="1586481"/>
    <lineage>
        <taxon>Eukaryota</taxon>
        <taxon>Metazoa</taxon>
        <taxon>Ecdysozoa</taxon>
        <taxon>Arthropoda</taxon>
        <taxon>Hexapoda</taxon>
        <taxon>Insecta</taxon>
        <taxon>Pterygota</taxon>
        <taxon>Neoptera</taxon>
        <taxon>Endopterygota</taxon>
        <taxon>Coleoptera</taxon>
        <taxon>Polyphaga</taxon>
        <taxon>Cucujiformia</taxon>
        <taxon>Chrysomeloidea</taxon>
        <taxon>Cerambycidae</taxon>
        <taxon>Lamiinae</taxon>
        <taxon>Acanthocinini</taxon>
        <taxon>Exocentrus</taxon>
    </lineage>
</organism>
<accession>A0AAV8WD90</accession>
<feature type="region of interest" description="Disordered" evidence="2">
    <location>
        <begin position="599"/>
        <end position="660"/>
    </location>
</feature>
<feature type="binding site" evidence="1">
    <location>
        <position position="6"/>
    </location>
    <ligand>
        <name>Zn(2+)</name>
        <dbReference type="ChEBI" id="CHEBI:29105"/>
    </ligand>
</feature>
<feature type="region of interest" description="Disordered" evidence="2">
    <location>
        <begin position="317"/>
        <end position="340"/>
    </location>
</feature>
<feature type="compositionally biased region" description="Basic and acidic residues" evidence="2">
    <location>
        <begin position="372"/>
        <end position="382"/>
    </location>
</feature>
<protein>
    <recommendedName>
        <fullName evidence="3">ZAD domain-containing protein</fullName>
    </recommendedName>
</protein>
<evidence type="ECO:0000313" key="4">
    <source>
        <dbReference type="EMBL" id="KAJ8924494.1"/>
    </source>
</evidence>
<evidence type="ECO:0000256" key="2">
    <source>
        <dbReference type="SAM" id="MobiDB-lite"/>
    </source>
</evidence>
<feature type="region of interest" description="Disordered" evidence="2">
    <location>
        <begin position="357"/>
        <end position="382"/>
    </location>
</feature>
<feature type="region of interest" description="Disordered" evidence="2">
    <location>
        <begin position="910"/>
        <end position="964"/>
    </location>
</feature>
<evidence type="ECO:0000259" key="3">
    <source>
        <dbReference type="PROSITE" id="PS51915"/>
    </source>
</evidence>
<feature type="compositionally biased region" description="Basic residues" evidence="2">
    <location>
        <begin position="737"/>
        <end position="750"/>
    </location>
</feature>
<sequence>MLCRLCLKTDTNLVENIFNSKLKCSELSLIECLYWVFGVEVDVSDPYSKFICEECRDVIRYIGSYRTTYQKNQLILEGKIDYNRKSDLTIDQVTTNKSLKDAALGHISDDSDVTTSEIWEFIKDKYLEINANWWCMEDFTVENEELCTKDLFDSTNCTQVNFTSQDPDIDNKPEESCKRKSVCLTNGNDDVEVLGNLMDETVLLDNREVEGRISTIDFVQVRNGKAENAATFYEKDQFEWVDLTLNATIDKDNNQEVLEEEETVSENSDMENAGKITEILKMKDHISSTLMRIKQINTMKQRMENCKMVLEEVGQKTPLKNETGTADRRNKKKQKKKDVREAVKIIEKSFKGQNVDKNKLQKIGGSSSKPSNVKEEEATNADADFKYEDKQVKNFMQNLTENSTDLTQSKEDKAVKVKQKQSEAGLVIKIRKTNVDASVDKEVDNSDEIIVDVYMMNEKSTGEFKQDNKDDVAETAEGTCEVHFVDAPEEELKSDGGVTETEQCNSIKEVDIPIKYKESSEDKALRENTFLSYREKLQKEVEIFRKEAREASLRSCSSTGTPENWKGDLAETVRKIKEIQERLRERNRRQQLLEKKEAVEQEIKNSDKTQKKDCVENHKQQKDASCNEDNLDDEKPAENSDKPLNETKAQSSARTKENEVYNVDNPLYDVGDANQALEHLIEDALELDSDEGSPLPRIPSVFSEIDKVLFRIPNLELEPDNESQTDIQAEKQEKVNRSRSKSSKSCKTRKKIEQGKTTLEERDHLAKKVEQLSKLLNLLRIIASVIDCEQLMEEKSQLGLPDEGNLTATNKKLDKHNSQDTHCNKVSVPQSLEELLLLTELNRASHSRELSDSDLKKVEDYCERNINAIMSGDKDSRKDVGESSVFSDSLKAEEIKRWKEQVSASLSRLRKIKESSWGSQQETTGAKSYPDALSEEIDDCSKKESALEESMENISSADGKTNIS</sequence>
<feature type="compositionally biased region" description="Polar residues" evidence="2">
    <location>
        <begin position="952"/>
        <end position="964"/>
    </location>
</feature>
<reference evidence="4 5" key="1">
    <citation type="journal article" date="2023" name="Insect Mol. Biol.">
        <title>Genome sequencing provides insights into the evolution of gene families encoding plant cell wall-degrading enzymes in longhorned beetles.</title>
        <authorList>
            <person name="Shin N.R."/>
            <person name="Okamura Y."/>
            <person name="Kirsch R."/>
            <person name="Pauchet Y."/>
        </authorList>
    </citation>
    <scope>NUCLEOTIDE SEQUENCE [LARGE SCALE GENOMIC DNA]</scope>
    <source>
        <strain evidence="4">EAD_L_NR</strain>
    </source>
</reference>
<keyword evidence="1" id="KW-0479">Metal-binding</keyword>
<keyword evidence="1" id="KW-0863">Zinc-finger</keyword>
<evidence type="ECO:0000313" key="5">
    <source>
        <dbReference type="Proteomes" id="UP001159042"/>
    </source>
</evidence>
<feature type="binding site" evidence="1">
    <location>
        <position position="55"/>
    </location>
    <ligand>
        <name>Zn(2+)</name>
        <dbReference type="ChEBI" id="CHEBI:29105"/>
    </ligand>
</feature>
<comment type="caution">
    <text evidence="4">The sequence shown here is derived from an EMBL/GenBank/DDBJ whole genome shotgun (WGS) entry which is preliminary data.</text>
</comment>
<dbReference type="EMBL" id="JANEYG010000003">
    <property type="protein sequence ID" value="KAJ8924494.1"/>
    <property type="molecule type" value="Genomic_DNA"/>
</dbReference>
<feature type="domain" description="ZAD" evidence="3">
    <location>
        <begin position="1"/>
        <end position="79"/>
    </location>
</feature>
<gene>
    <name evidence="4" type="ORF">NQ315_007291</name>
</gene>